<accession>A0ABT5DSX0</accession>
<dbReference type="Gene3D" id="3.40.50.1240">
    <property type="entry name" value="Phosphoglycerate mutase-like"/>
    <property type="match status" value="1"/>
</dbReference>
<name>A0ABT5DSX0_9BACT</name>
<comment type="caution">
    <text evidence="2">The sequence shown here is derived from an EMBL/GenBank/DDBJ whole genome shotgun (WGS) entry which is preliminary data.</text>
</comment>
<protein>
    <submittedName>
        <fullName evidence="2">Histidine phosphatase family protein</fullName>
    </submittedName>
</protein>
<keyword evidence="1" id="KW-0732">Signal</keyword>
<dbReference type="CDD" id="cd07040">
    <property type="entry name" value="HP"/>
    <property type="match status" value="1"/>
</dbReference>
<dbReference type="EMBL" id="JAQNDL010000001">
    <property type="protein sequence ID" value="MDC0716744.1"/>
    <property type="molecule type" value="Genomic_DNA"/>
</dbReference>
<dbReference type="Proteomes" id="UP001221686">
    <property type="component" value="Unassembled WGS sequence"/>
</dbReference>
<evidence type="ECO:0000256" key="1">
    <source>
        <dbReference type="SAM" id="SignalP"/>
    </source>
</evidence>
<organism evidence="2 3">
    <name type="scientific">Nannocystis bainbridge</name>
    <dbReference type="NCBI Taxonomy" id="2995303"/>
    <lineage>
        <taxon>Bacteria</taxon>
        <taxon>Pseudomonadati</taxon>
        <taxon>Myxococcota</taxon>
        <taxon>Polyangia</taxon>
        <taxon>Nannocystales</taxon>
        <taxon>Nannocystaceae</taxon>
        <taxon>Nannocystis</taxon>
    </lineage>
</organism>
<feature type="signal peptide" evidence="1">
    <location>
        <begin position="1"/>
        <end position="28"/>
    </location>
</feature>
<dbReference type="RefSeq" id="WP_272085235.1">
    <property type="nucleotide sequence ID" value="NZ_JAQNDL010000001.1"/>
</dbReference>
<sequence length="202" mass="20750">MLRPLLCSRRRLGAALGLAGLLALPTSACKPATPSTAPASAPEPEAAVALTTVLFTRHGEKATDDPRDPGLSPAGEARAQALAALLVRAGVTHLFASEYRRTQATLRPLADATGVQIAVLPAGAPQELVAALRALPAGAVAVVAGHSNTVPGLVEALGGQVRDTVESGGQPNLPDDAYDRLFVVTLPGARGQVHTLELRYRP</sequence>
<evidence type="ECO:0000313" key="2">
    <source>
        <dbReference type="EMBL" id="MDC0716744.1"/>
    </source>
</evidence>
<dbReference type="SMART" id="SM00855">
    <property type="entry name" value="PGAM"/>
    <property type="match status" value="1"/>
</dbReference>
<feature type="chain" id="PRO_5046389896" evidence="1">
    <location>
        <begin position="29"/>
        <end position="202"/>
    </location>
</feature>
<proteinExistence type="predicted"/>
<dbReference type="SUPFAM" id="SSF53254">
    <property type="entry name" value="Phosphoglycerate mutase-like"/>
    <property type="match status" value="1"/>
</dbReference>
<dbReference type="InterPro" id="IPR013078">
    <property type="entry name" value="His_Pase_superF_clade-1"/>
</dbReference>
<evidence type="ECO:0000313" key="3">
    <source>
        <dbReference type="Proteomes" id="UP001221686"/>
    </source>
</evidence>
<dbReference type="InterPro" id="IPR029033">
    <property type="entry name" value="His_PPase_superfam"/>
</dbReference>
<dbReference type="PROSITE" id="PS51318">
    <property type="entry name" value="TAT"/>
    <property type="match status" value="1"/>
</dbReference>
<gene>
    <name evidence="2" type="ORF">POL25_07565</name>
</gene>
<dbReference type="InterPro" id="IPR006311">
    <property type="entry name" value="TAT_signal"/>
</dbReference>
<dbReference type="Pfam" id="PF00300">
    <property type="entry name" value="His_Phos_1"/>
    <property type="match status" value="1"/>
</dbReference>
<keyword evidence="3" id="KW-1185">Reference proteome</keyword>
<reference evidence="2 3" key="1">
    <citation type="submission" date="2022-11" db="EMBL/GenBank/DDBJ databases">
        <title>Minimal conservation of predation-associated metabolite biosynthetic gene clusters underscores biosynthetic potential of Myxococcota including descriptions for ten novel species: Archangium lansinium sp. nov., Myxococcus landrumus sp. nov., Nannocystis bai.</title>
        <authorList>
            <person name="Ahearne A."/>
            <person name="Stevens C."/>
            <person name="Dowd S."/>
        </authorList>
    </citation>
    <scope>NUCLEOTIDE SEQUENCE [LARGE SCALE GENOMIC DNA]</scope>
    <source>
        <strain evidence="2 3">BB15-2</strain>
    </source>
</reference>